<organism evidence="2 3">
    <name type="scientific">Arabidopsis thaliana x Arabidopsis arenosa</name>
    <dbReference type="NCBI Taxonomy" id="1240361"/>
    <lineage>
        <taxon>Eukaryota</taxon>
        <taxon>Viridiplantae</taxon>
        <taxon>Streptophyta</taxon>
        <taxon>Embryophyta</taxon>
        <taxon>Tracheophyta</taxon>
        <taxon>Spermatophyta</taxon>
        <taxon>Magnoliopsida</taxon>
        <taxon>eudicotyledons</taxon>
        <taxon>Gunneridae</taxon>
        <taxon>Pentapetalae</taxon>
        <taxon>rosids</taxon>
        <taxon>malvids</taxon>
        <taxon>Brassicales</taxon>
        <taxon>Brassicaceae</taxon>
        <taxon>Camelineae</taxon>
        <taxon>Arabidopsis</taxon>
    </lineage>
</organism>
<gene>
    <name evidence="1" type="ORF">ISN45_Aa03g004450</name>
    <name evidence="2" type="ORF">ISN45_Aa03g004460</name>
</gene>
<dbReference type="AlphaFoldDB" id="A0A8T2ASM6"/>
<name>A0A8T2ASM6_9BRAS</name>
<comment type="caution">
    <text evidence="2">The sequence shown here is derived from an EMBL/GenBank/DDBJ whole genome shotgun (WGS) entry which is preliminary data.</text>
</comment>
<evidence type="ECO:0000313" key="1">
    <source>
        <dbReference type="EMBL" id="KAG7576004.1"/>
    </source>
</evidence>
<protein>
    <submittedName>
        <fullName evidence="2">Uncharacterized protein</fullName>
    </submittedName>
</protein>
<proteinExistence type="predicted"/>
<evidence type="ECO:0000313" key="3">
    <source>
        <dbReference type="Proteomes" id="UP000694240"/>
    </source>
</evidence>
<feature type="non-terminal residue" evidence="2">
    <location>
        <position position="33"/>
    </location>
</feature>
<sequence length="33" mass="3686">MGESGCEIGRLVKVGLELITENWIQRIAAEEIK</sequence>
<dbReference type="Proteomes" id="UP000694240">
    <property type="component" value="Chromosome 8"/>
</dbReference>
<dbReference type="EMBL" id="JAEFBK010000008">
    <property type="protein sequence ID" value="KAG7576004.1"/>
    <property type="molecule type" value="Genomic_DNA"/>
</dbReference>
<keyword evidence="3" id="KW-1185">Reference proteome</keyword>
<accession>A0A8T2ASM6</accession>
<reference evidence="2 3" key="1">
    <citation type="submission" date="2020-12" db="EMBL/GenBank/DDBJ databases">
        <title>Concerted genomic and epigenomic changes stabilize Arabidopsis allopolyploids.</title>
        <authorList>
            <person name="Chen Z."/>
        </authorList>
    </citation>
    <scope>NUCLEOTIDE SEQUENCE [LARGE SCALE GENOMIC DNA]</scope>
    <source>
        <strain evidence="2">Allo738</strain>
        <tissue evidence="2">Leaf</tissue>
    </source>
</reference>
<dbReference type="EMBL" id="JAEFBK010000008">
    <property type="protein sequence ID" value="KAG7576005.1"/>
    <property type="molecule type" value="Genomic_DNA"/>
</dbReference>
<evidence type="ECO:0000313" key="2">
    <source>
        <dbReference type="EMBL" id="KAG7576005.1"/>
    </source>
</evidence>